<dbReference type="EMBL" id="CAMXCT010001366">
    <property type="protein sequence ID" value="CAI3989402.1"/>
    <property type="molecule type" value="Genomic_DNA"/>
</dbReference>
<reference evidence="2" key="1">
    <citation type="submission" date="2022-10" db="EMBL/GenBank/DDBJ databases">
        <authorList>
            <person name="Chen Y."/>
            <person name="Dougan E. K."/>
            <person name="Chan C."/>
            <person name="Rhodes N."/>
            <person name="Thang M."/>
        </authorList>
    </citation>
    <scope>NUCLEOTIDE SEQUENCE</scope>
</reference>
<feature type="compositionally biased region" description="Basic and acidic residues" evidence="1">
    <location>
        <begin position="1391"/>
        <end position="1402"/>
    </location>
</feature>
<feature type="compositionally biased region" description="Low complexity" evidence="1">
    <location>
        <begin position="326"/>
        <end position="347"/>
    </location>
</feature>
<feature type="compositionally biased region" description="Polar residues" evidence="1">
    <location>
        <begin position="270"/>
        <end position="285"/>
    </location>
</feature>
<feature type="region of interest" description="Disordered" evidence="1">
    <location>
        <begin position="213"/>
        <end position="349"/>
    </location>
</feature>
<feature type="compositionally biased region" description="Acidic residues" evidence="1">
    <location>
        <begin position="218"/>
        <end position="234"/>
    </location>
</feature>
<gene>
    <name evidence="2" type="ORF">C1SCF055_LOCUS16480</name>
</gene>
<feature type="region of interest" description="Disordered" evidence="1">
    <location>
        <begin position="1391"/>
        <end position="1412"/>
    </location>
</feature>
<dbReference type="OrthoDB" id="437354at2759"/>
<feature type="compositionally biased region" description="Acidic residues" evidence="1">
    <location>
        <begin position="300"/>
        <end position="314"/>
    </location>
</feature>
<dbReference type="EMBL" id="CAMXCT020001366">
    <property type="protein sequence ID" value="CAL1142777.1"/>
    <property type="molecule type" value="Genomic_DNA"/>
</dbReference>
<feature type="non-terminal residue" evidence="2">
    <location>
        <position position="1544"/>
    </location>
</feature>
<dbReference type="EMBL" id="CAMXCT030001366">
    <property type="protein sequence ID" value="CAL4776714.1"/>
    <property type="molecule type" value="Genomic_DNA"/>
</dbReference>
<feature type="compositionally biased region" description="Low complexity" evidence="1">
    <location>
        <begin position="420"/>
        <end position="429"/>
    </location>
</feature>
<organism evidence="2">
    <name type="scientific">Cladocopium goreaui</name>
    <dbReference type="NCBI Taxonomy" id="2562237"/>
    <lineage>
        <taxon>Eukaryota</taxon>
        <taxon>Sar</taxon>
        <taxon>Alveolata</taxon>
        <taxon>Dinophyceae</taxon>
        <taxon>Suessiales</taxon>
        <taxon>Symbiodiniaceae</taxon>
        <taxon>Cladocopium</taxon>
    </lineage>
</organism>
<dbReference type="Proteomes" id="UP001152797">
    <property type="component" value="Unassembled WGS sequence"/>
</dbReference>
<feature type="compositionally biased region" description="Basic and acidic residues" evidence="1">
    <location>
        <begin position="478"/>
        <end position="502"/>
    </location>
</feature>
<feature type="region of interest" description="Disordered" evidence="1">
    <location>
        <begin position="413"/>
        <end position="509"/>
    </location>
</feature>
<feature type="compositionally biased region" description="Low complexity" evidence="1">
    <location>
        <begin position="1228"/>
        <end position="1239"/>
    </location>
</feature>
<reference evidence="3" key="2">
    <citation type="submission" date="2024-04" db="EMBL/GenBank/DDBJ databases">
        <authorList>
            <person name="Chen Y."/>
            <person name="Shah S."/>
            <person name="Dougan E. K."/>
            <person name="Thang M."/>
            <person name="Chan C."/>
        </authorList>
    </citation>
    <scope>NUCLEOTIDE SEQUENCE [LARGE SCALE GENOMIC DNA]</scope>
</reference>
<keyword evidence="4" id="KW-1185">Reference proteome</keyword>
<feature type="compositionally biased region" description="Polar residues" evidence="1">
    <location>
        <begin position="235"/>
        <end position="246"/>
    </location>
</feature>
<accession>A0A9P1CC15</accession>
<name>A0A9P1CC15_9DINO</name>
<proteinExistence type="predicted"/>
<evidence type="ECO:0000313" key="2">
    <source>
        <dbReference type="EMBL" id="CAI3989402.1"/>
    </source>
</evidence>
<feature type="region of interest" description="Disordered" evidence="1">
    <location>
        <begin position="1163"/>
        <end position="1267"/>
    </location>
</feature>
<feature type="region of interest" description="Disordered" evidence="1">
    <location>
        <begin position="156"/>
        <end position="181"/>
    </location>
</feature>
<evidence type="ECO:0008006" key="5">
    <source>
        <dbReference type="Google" id="ProtNLM"/>
    </source>
</evidence>
<protein>
    <recommendedName>
        <fullName evidence="5">Integrase catalytic domain-containing protein</fullName>
    </recommendedName>
</protein>
<evidence type="ECO:0000313" key="3">
    <source>
        <dbReference type="EMBL" id="CAL1142777.1"/>
    </source>
</evidence>
<comment type="caution">
    <text evidence="2">The sequence shown here is derived from an EMBL/GenBank/DDBJ whole genome shotgun (WGS) entry which is preliminary data.</text>
</comment>
<sequence length="1544" mass="172424">PPGKRLQPRHSDSKLVAVASSWQIGAECIDNEGHLAEPLTSGAAAGGEREEEASRVSSGDHSPSLRASPARKARAEGVRVRPGGDQQLQSPGQPVDAPTAERLSYVEGLRLQSAPQLGDPDFVDHRNPVRGGIPAHSAASTAAQRGFNRFARRYPHLAEQVRRNPGRSSRNSYARETGGRRVAHGLLGEGLESVDENATQTASEEVLERIRQDLRSETDEDETVFVDGVPEEDGSSSSSAPTQVTRTVGGRAVTRLPEDRDTVIPEDNQTEFSEATLTHAPTSVWYSVDEEETDKAAEQATEENEQQEAAEGDSGEVGQEQYEDNYSSSSYSTGSYSTSRASSSNWSHGRDHWERYEPYHANYRFQHNEWRNWADWGAYGQAYGYHRGLHDANGFEIWRRLVRLSEPSYRTKVANKVDDGGPMPMDIGGISKGKGSKGDKGKGKGGKGKGNYDQSAKGDKSWKWQYSDKGTGKGKTKGSHEKGKGQEKGKGSKGKSQNDKGSGKGGQVNSSRLLVEGACESVAKQGDFSGAIDSTKARPLFSVQGNPLQVHGKQYPAVQLGRLKGNIEMTVTDSAESLVSVHSLVAKGHEVHFTKDACWMVTNQGENVPLELHGKRWYLKVQHFAGSVNHDGGSPSGNHPEVHCRVAPVEAGQKIEEEKEPDEWRREKKDGNDYLIRVHNTPGFQLFSPSKMKELPVSLHSILPGRLTKMVFSENGEQAEDESLWTRRGTASKNMGKEWLGESWFRLKDEEDEETAEEIDEKELMPAGMVNVEATQEESLRLLGKGESTEKGDAETDGYEPSIADTEDLEKAMDVGEPEVHKANIEAPPQPSAKEREEHRLHHANFEAWCEVCVQGQGKDKHHKRKEESKEHIIYSDYLFFNKDGHIIDKETGLKQKGLVTVLTAICKDSQFPFAIVVPAKGGNEYAIKALITWIEELGWDKVTIQVDQENSLHKLYDEVKKRMPEKKVKLRKSPRYSSQSLADGEMVNGLIAGKVRTWMAEINENYKIKASCDHYIFPWVVRHSAWTLARFHINKSRTTPYRIISGAEYTGELIPLRETVMAKFPRAANEKSAPRWIKAIYGGKTSSSDEHLVLTESGAQKYRTVRRLPGGSQYQKEIFDKMRGAPWNAVLGITKSKPDAVVSRKALVSAPEVASEEVYDFKEKPEQEQSLAIEIPAPMVRFQESKREDRKEPKEAGSSKESKMTVDDEGEKVEIEEPDPKRVKAEAAGSGSAAASAGLLERYDISTPEDAQMSRRSTVEVEETEVSTTQDMIAAVAQNGEWRYAGEKRKTGGHYDKIHEYKKWLEKNGSYFGSSTLANIMDYLDNVTRDEEVLREARKEELRKLNEVYGAFKPRDRRELSKELTVFGHKWVDKVTEGIAKSRLTCQDFKRKSQSEDKDSSETPSNFCPTPHEASKKMVEVYSLLHNLPRVQADLSSAFLIAKDQGDSKGQPVMMKPPQEWLEDYDVWLVSQPKEIQDELKDVPASEIVWQVDGNLYGRQSAAAQYRDRLEEILTEELPKEKYSFTRGKLDACVYKCQLTGQY</sequence>
<feature type="region of interest" description="Disordered" evidence="1">
    <location>
        <begin position="35"/>
        <end position="101"/>
    </location>
</feature>
<evidence type="ECO:0000256" key="1">
    <source>
        <dbReference type="SAM" id="MobiDB-lite"/>
    </source>
</evidence>
<evidence type="ECO:0000313" key="4">
    <source>
        <dbReference type="Proteomes" id="UP001152797"/>
    </source>
</evidence>
<feature type="compositionally biased region" description="Basic and acidic residues" evidence="1">
    <location>
        <begin position="1184"/>
        <end position="1226"/>
    </location>
</feature>